<evidence type="ECO:0000313" key="1">
    <source>
        <dbReference type="EMBL" id="KKK54664.1"/>
    </source>
</evidence>
<sequence length="349" mass="37730">DIYNKERVKYSYIDIGAAEGSVSKTDIGPTTYSSHETLIGDTITVSGHITIDDDVVLTIAGGSRIIFDGPYIIDVNGTLLAEGTETDSIWFTVADTNGFGGSDYDAGCWRGISVKNSGSSMDDNIPSSFEYCIFEYAKTDDGDGAVFSLSSIPDFSVSHSVFRYNRGATGNAVLSSYYSNLQFDHISVISNYSKDQYNVKGSFYLYDSDVSITNSLFKYNIGSNGVCLDVQYGTLFSSHNTFHNNSIFTWAGNGVVIEAGNAEVTIINDLAVNNTTANGPVYDFSSCFASITNSTIVNNKNTNSNFAGGIGLTRTELIITNSILYGNRAGSSHASIFMFEENTDPDLYN</sequence>
<comment type="caution">
    <text evidence="1">The sequence shown here is derived from an EMBL/GenBank/DDBJ whole genome shotgun (WGS) entry which is preliminary data.</text>
</comment>
<dbReference type="InterPro" id="IPR012334">
    <property type="entry name" value="Pectin_lyas_fold"/>
</dbReference>
<proteinExistence type="predicted"/>
<organism evidence="1">
    <name type="scientific">marine sediment metagenome</name>
    <dbReference type="NCBI Taxonomy" id="412755"/>
    <lineage>
        <taxon>unclassified sequences</taxon>
        <taxon>metagenomes</taxon>
        <taxon>ecological metagenomes</taxon>
    </lineage>
</organism>
<gene>
    <name evidence="1" type="ORF">LCGC14_3082420</name>
</gene>
<dbReference type="InterPro" id="IPR011050">
    <property type="entry name" value="Pectin_lyase_fold/virulence"/>
</dbReference>
<feature type="non-terminal residue" evidence="1">
    <location>
        <position position="349"/>
    </location>
</feature>
<dbReference type="Gene3D" id="2.160.20.10">
    <property type="entry name" value="Single-stranded right-handed beta-helix, Pectin lyase-like"/>
    <property type="match status" value="1"/>
</dbReference>
<feature type="non-terminal residue" evidence="1">
    <location>
        <position position="1"/>
    </location>
</feature>
<dbReference type="AlphaFoldDB" id="A0A0F8YKF7"/>
<name>A0A0F8YKF7_9ZZZZ</name>
<dbReference type="SUPFAM" id="SSF51126">
    <property type="entry name" value="Pectin lyase-like"/>
    <property type="match status" value="1"/>
</dbReference>
<protein>
    <recommendedName>
        <fullName evidence="2">Right handed beta helix domain-containing protein</fullName>
    </recommendedName>
</protein>
<accession>A0A0F8YKF7</accession>
<reference evidence="1" key="1">
    <citation type="journal article" date="2015" name="Nature">
        <title>Complex archaea that bridge the gap between prokaryotes and eukaryotes.</title>
        <authorList>
            <person name="Spang A."/>
            <person name="Saw J.H."/>
            <person name="Jorgensen S.L."/>
            <person name="Zaremba-Niedzwiedzka K."/>
            <person name="Martijn J."/>
            <person name="Lind A.E."/>
            <person name="van Eijk R."/>
            <person name="Schleper C."/>
            <person name="Guy L."/>
            <person name="Ettema T.J."/>
        </authorList>
    </citation>
    <scope>NUCLEOTIDE SEQUENCE</scope>
</reference>
<evidence type="ECO:0008006" key="2">
    <source>
        <dbReference type="Google" id="ProtNLM"/>
    </source>
</evidence>
<dbReference type="EMBL" id="LAZR01065882">
    <property type="protein sequence ID" value="KKK54664.1"/>
    <property type="molecule type" value="Genomic_DNA"/>
</dbReference>